<dbReference type="RefSeq" id="WP_041111564.1">
    <property type="nucleotide sequence ID" value="NZ_CP004373.1"/>
</dbReference>
<keyword evidence="15" id="KW-0175">Coiled coil</keyword>
<dbReference type="EMBL" id="CP004373">
    <property type="protein sequence ID" value="AHK71083.1"/>
    <property type="molecule type" value="Genomic_DNA"/>
</dbReference>
<evidence type="ECO:0000256" key="9">
    <source>
        <dbReference type="ARBA" id="ARBA00023310"/>
    </source>
</evidence>
<evidence type="ECO:0000256" key="5">
    <source>
        <dbReference type="ARBA" id="ARBA00022781"/>
    </source>
</evidence>
<evidence type="ECO:0000256" key="3">
    <source>
        <dbReference type="ARBA" id="ARBA00022547"/>
    </source>
</evidence>
<comment type="similarity">
    <text evidence="1 13 14">Belongs to the ATPase B chain family.</text>
</comment>
<evidence type="ECO:0000256" key="14">
    <source>
        <dbReference type="RuleBase" id="RU003848"/>
    </source>
</evidence>
<dbReference type="InterPro" id="IPR002146">
    <property type="entry name" value="ATP_synth_b/b'su_bac/chlpt"/>
</dbReference>
<name>A0A067Z3K5_GLUOY</name>
<dbReference type="GO" id="GO:0046933">
    <property type="term" value="F:proton-transporting ATP synthase activity, rotational mechanism"/>
    <property type="evidence" value="ECO:0007669"/>
    <property type="project" value="UniProtKB-UniRule"/>
</dbReference>
<keyword evidence="5 13" id="KW-0375">Hydrogen ion transport</keyword>
<accession>A0A067Z3K5</accession>
<keyword evidence="8 13" id="KW-0472">Membrane</keyword>
<evidence type="ECO:0000256" key="11">
    <source>
        <dbReference type="ARBA" id="ARBA00025614"/>
    </source>
</evidence>
<keyword evidence="2 13" id="KW-0813">Transport</keyword>
<evidence type="ECO:0000313" key="17">
    <source>
        <dbReference type="Proteomes" id="UP000031656"/>
    </source>
</evidence>
<organism evidence="16 17">
    <name type="scientific">Gluconobacter oxydans DSM 3504</name>
    <dbReference type="NCBI Taxonomy" id="1288313"/>
    <lineage>
        <taxon>Bacteria</taxon>
        <taxon>Pseudomonadati</taxon>
        <taxon>Pseudomonadota</taxon>
        <taxon>Alphaproteobacteria</taxon>
        <taxon>Acetobacterales</taxon>
        <taxon>Acetobacteraceae</taxon>
        <taxon>Gluconobacter</taxon>
    </lineage>
</organism>
<evidence type="ECO:0000256" key="6">
    <source>
        <dbReference type="ARBA" id="ARBA00022989"/>
    </source>
</evidence>
<protein>
    <recommendedName>
        <fullName evidence="13">ATP synthase subunit b</fullName>
    </recommendedName>
    <alternativeName>
        <fullName evidence="13">ATP synthase F(0) sector subunit b</fullName>
    </alternativeName>
    <alternativeName>
        <fullName evidence="13">ATPase subunit I</fullName>
    </alternativeName>
    <alternativeName>
        <fullName evidence="13">F-type ATPase subunit b</fullName>
        <shortName evidence="13">F-ATPase subunit b</shortName>
    </alternativeName>
</protein>
<dbReference type="PANTHER" id="PTHR33445">
    <property type="entry name" value="ATP SYNTHASE SUBUNIT B', CHLOROPLASTIC"/>
    <property type="match status" value="1"/>
</dbReference>
<keyword evidence="4 13" id="KW-0812">Transmembrane</keyword>
<dbReference type="PANTHER" id="PTHR33445:SF1">
    <property type="entry name" value="ATP SYNTHASE SUBUNIT B"/>
    <property type="match status" value="1"/>
</dbReference>
<comment type="subcellular location">
    <subcellularLocation>
        <location evidence="13">Cell membrane</location>
        <topology evidence="13">Single-pass membrane protein</topology>
    </subcellularLocation>
    <subcellularLocation>
        <location evidence="12">Endomembrane system</location>
        <topology evidence="12">Single-pass membrane protein</topology>
    </subcellularLocation>
</comment>
<dbReference type="GO" id="GO:0005886">
    <property type="term" value="C:plasma membrane"/>
    <property type="evidence" value="ECO:0007669"/>
    <property type="project" value="UniProtKB-SubCell"/>
</dbReference>
<sequence>MFHDPRFWTALAFVLFFVIFGRKLWVAITGHLDARADSVRHDLDEAARLRREAEQMLEDATREREKTLAETQAMLARSEAEAAGLAERARKDAEAAAARYEKMAQDRIHAAERSAIREIQDRAAQIAVAAARDVVSTRLTESPDIAATLIDKGIDSLPEALRRSAA</sequence>
<keyword evidence="7 13" id="KW-0406">Ion transport</keyword>
<dbReference type="GO" id="GO:0046961">
    <property type="term" value="F:proton-transporting ATPase activity, rotational mechanism"/>
    <property type="evidence" value="ECO:0007669"/>
    <property type="project" value="TreeGrafter"/>
</dbReference>
<comment type="subunit">
    <text evidence="13">F-type ATPases have 2 components, F(1) - the catalytic core - and F(0) - the membrane proton channel. F(1) has five subunits: alpha(3), beta(3), gamma(1), delta(1), epsilon(1). F(0) has three main subunits: a(1), b(2) and c(10-14). The alpha and beta chains form an alternating ring which encloses part of the gamma chain. F(1) is attached to F(0) by a central stalk formed by the gamma and epsilon chains, while a peripheral stalk is formed by the delta and b chains.</text>
</comment>
<feature type="transmembrane region" description="Helical" evidence="13">
    <location>
        <begin position="6"/>
        <end position="25"/>
    </location>
</feature>
<keyword evidence="9 13" id="KW-0066">ATP synthesis</keyword>
<dbReference type="HAMAP" id="MF_01398">
    <property type="entry name" value="ATP_synth_b_bprime"/>
    <property type="match status" value="1"/>
</dbReference>
<keyword evidence="13" id="KW-1003">Cell membrane</keyword>
<comment type="function">
    <text evidence="11">Component of the F(0) channel, it forms part of the peripheral stalk, linking F(1) to F(0). The b'-subunit is a diverged and duplicated form of b found in plants and photosynthetic bacteria.</text>
</comment>
<feature type="coiled-coil region" evidence="15">
    <location>
        <begin position="36"/>
        <end position="106"/>
    </location>
</feature>
<evidence type="ECO:0000256" key="12">
    <source>
        <dbReference type="ARBA" id="ARBA00037847"/>
    </source>
</evidence>
<keyword evidence="6 13" id="KW-1133">Transmembrane helix</keyword>
<dbReference type="GO" id="GO:0012505">
    <property type="term" value="C:endomembrane system"/>
    <property type="evidence" value="ECO:0007669"/>
    <property type="project" value="UniProtKB-SubCell"/>
</dbReference>
<gene>
    <name evidence="16" type="primary">atpF1</name>
    <name evidence="13" type="synonym">atpF</name>
    <name evidence="16" type="ORF">GLS_c11790</name>
</gene>
<dbReference type="GO" id="GO:0045259">
    <property type="term" value="C:proton-transporting ATP synthase complex"/>
    <property type="evidence" value="ECO:0007669"/>
    <property type="project" value="UniProtKB-KW"/>
</dbReference>
<evidence type="ECO:0000256" key="8">
    <source>
        <dbReference type="ARBA" id="ARBA00023136"/>
    </source>
</evidence>
<comment type="function">
    <text evidence="10 13">F(1)F(0) ATP synthase produces ATP from ADP in the presence of a proton or sodium gradient. F-type ATPases consist of two structural domains, F(1) containing the extramembraneous catalytic core and F(0) containing the membrane proton channel, linked together by a central stalk and a peripheral stalk. During catalysis, ATP synthesis in the catalytic domain of F(1) is coupled via a rotary mechanism of the central stalk subunits to proton translocation.</text>
</comment>
<dbReference type="Pfam" id="PF00430">
    <property type="entry name" value="ATP-synt_B"/>
    <property type="match status" value="1"/>
</dbReference>
<evidence type="ECO:0000313" key="16">
    <source>
        <dbReference type="EMBL" id="AHK71083.1"/>
    </source>
</evidence>
<evidence type="ECO:0000256" key="10">
    <source>
        <dbReference type="ARBA" id="ARBA00025198"/>
    </source>
</evidence>
<dbReference type="InterPro" id="IPR050059">
    <property type="entry name" value="ATP_synthase_B_chain"/>
</dbReference>
<keyword evidence="3 13" id="KW-0138">CF(0)</keyword>
<evidence type="ECO:0000256" key="13">
    <source>
        <dbReference type="HAMAP-Rule" id="MF_01398"/>
    </source>
</evidence>
<reference evidence="16 17" key="1">
    <citation type="journal article" date="2015" name="Appl. Microbiol. Biotechnol.">
        <title>The consequence of an additional NADH dehydrogenase paralog on the growth of Gluconobacter oxydans DSM3504.</title>
        <authorList>
            <person name="Kostner D."/>
            <person name="Luchterhand B."/>
            <person name="Junker A."/>
            <person name="Volland S."/>
            <person name="Daniel R."/>
            <person name="Buchs J."/>
            <person name="Liebl W."/>
            <person name="Ehrenreich A."/>
        </authorList>
    </citation>
    <scope>NUCLEOTIDE SEQUENCE [LARGE SCALE GENOMIC DNA]</scope>
    <source>
        <strain evidence="16">DSM 3504</strain>
    </source>
</reference>
<evidence type="ECO:0000256" key="1">
    <source>
        <dbReference type="ARBA" id="ARBA00005513"/>
    </source>
</evidence>
<evidence type="ECO:0000256" key="7">
    <source>
        <dbReference type="ARBA" id="ARBA00023065"/>
    </source>
</evidence>
<dbReference type="Proteomes" id="UP000031656">
    <property type="component" value="Chromosome"/>
</dbReference>
<dbReference type="HOGENOM" id="CLU_079215_6_2_5"/>
<dbReference type="KEGG" id="goy:GLS_c11790"/>
<dbReference type="AlphaFoldDB" id="A0A067Z3K5"/>
<dbReference type="GeneID" id="56905414"/>
<evidence type="ECO:0000256" key="2">
    <source>
        <dbReference type="ARBA" id="ARBA00022448"/>
    </source>
</evidence>
<dbReference type="CDD" id="cd06503">
    <property type="entry name" value="ATP-synt_Fo_b"/>
    <property type="match status" value="1"/>
</dbReference>
<evidence type="ECO:0000256" key="4">
    <source>
        <dbReference type="ARBA" id="ARBA00022692"/>
    </source>
</evidence>
<evidence type="ECO:0000256" key="15">
    <source>
        <dbReference type="SAM" id="Coils"/>
    </source>
</evidence>
<proteinExistence type="inferred from homology"/>